<evidence type="ECO:0000256" key="1">
    <source>
        <dbReference type="SAM" id="MobiDB-lite"/>
    </source>
</evidence>
<keyword evidence="2" id="KW-0472">Membrane</keyword>
<name>A0A4R3JMW5_9FIRM</name>
<accession>A0A4R3JMW5</accession>
<evidence type="ECO:0000259" key="4">
    <source>
        <dbReference type="Pfam" id="PF14018"/>
    </source>
</evidence>
<evidence type="ECO:0000313" key="5">
    <source>
        <dbReference type="EMBL" id="GBU04629.1"/>
    </source>
</evidence>
<dbReference type="Proteomes" id="UP000702954">
    <property type="component" value="Unassembled WGS sequence"/>
</dbReference>
<evidence type="ECO:0000256" key="2">
    <source>
        <dbReference type="SAM" id="Phobius"/>
    </source>
</evidence>
<evidence type="ECO:0000313" key="7">
    <source>
        <dbReference type="Proteomes" id="UP000294613"/>
    </source>
</evidence>
<feature type="region of interest" description="Disordered" evidence="1">
    <location>
        <begin position="32"/>
        <end position="64"/>
    </location>
</feature>
<feature type="domain" description="DUF4234" evidence="4">
    <location>
        <begin position="95"/>
        <end position="160"/>
    </location>
</feature>
<feature type="domain" description="Zinc-ribbon" evidence="3">
    <location>
        <begin position="3"/>
        <end position="24"/>
    </location>
</feature>
<reference evidence="5 8" key="1">
    <citation type="journal article" date="2018" name="Int. J. Syst. Evol. Microbiol.">
        <title>Draft Genome Sequence of Faecalimonas umbilicata JCM 30896T, an Acetate-Producing Bacterium Isolated from Human Feces.</title>
        <authorList>
            <person name="Sakamoto M."/>
            <person name="Ikeyama N."/>
            <person name="Yuki M."/>
            <person name="Ohkuma M."/>
        </authorList>
    </citation>
    <scope>NUCLEOTIDE SEQUENCE [LARGE SCALE GENOMIC DNA]</scope>
    <source>
        <strain evidence="5 8">EGH7</strain>
    </source>
</reference>
<evidence type="ECO:0000259" key="3">
    <source>
        <dbReference type="Pfam" id="PF13240"/>
    </source>
</evidence>
<comment type="caution">
    <text evidence="6">The sequence shown here is derived from an EMBL/GenBank/DDBJ whole genome shotgun (WGS) entry which is preliminary data.</text>
</comment>
<feature type="transmembrane region" description="Helical" evidence="2">
    <location>
        <begin position="137"/>
        <end position="155"/>
    </location>
</feature>
<proteinExistence type="predicted"/>
<dbReference type="EMBL" id="BHEO01000005">
    <property type="protein sequence ID" value="GBU04629.1"/>
    <property type="molecule type" value="Genomic_DNA"/>
</dbReference>
<protein>
    <submittedName>
        <fullName evidence="6">Zinc ribbon protein</fullName>
    </submittedName>
</protein>
<feature type="transmembrane region" description="Helical" evidence="2">
    <location>
        <begin position="167"/>
        <end position="186"/>
    </location>
</feature>
<keyword evidence="2" id="KW-1133">Transmembrane helix</keyword>
<evidence type="ECO:0000313" key="8">
    <source>
        <dbReference type="Proteomes" id="UP000702954"/>
    </source>
</evidence>
<sequence>MKYCQQCGAQLEEEMKFCVYCGASAEDSANAQQEQNPWNNYNSSHQSQETYGQNRSGQNGQNMNCQNNGFQNNNAAGYGQMPGPYGGGSYGIERRSIPLSVILTIVTCGLYGLYWIIKLNDEINQLAGEPNATSSGMVILLSIVTCGIYEFYWLYKMGERGDKIKGVNSSSGILYIVIAILGLSIVDLCLIQDTVNKKVGN</sequence>
<keyword evidence="8" id="KW-1185">Reference proteome</keyword>
<dbReference type="InterPro" id="IPR026870">
    <property type="entry name" value="Zinc_ribbon_dom"/>
</dbReference>
<reference evidence="6 7" key="2">
    <citation type="submission" date="2019-03" db="EMBL/GenBank/DDBJ databases">
        <title>Genomic Encyclopedia of Type Strains, Phase IV (KMG-IV): sequencing the most valuable type-strain genomes for metagenomic binning, comparative biology and taxonomic classification.</title>
        <authorList>
            <person name="Goeker M."/>
        </authorList>
    </citation>
    <scope>NUCLEOTIDE SEQUENCE [LARGE SCALE GENOMIC DNA]</scope>
    <source>
        <strain evidence="6 7">DSM 103426</strain>
    </source>
</reference>
<dbReference type="Pfam" id="PF14018">
    <property type="entry name" value="DUF4234"/>
    <property type="match status" value="1"/>
</dbReference>
<dbReference type="Proteomes" id="UP000294613">
    <property type="component" value="Unassembled WGS sequence"/>
</dbReference>
<organism evidence="6 7">
    <name type="scientific">Faecalimonas umbilicata</name>
    <dbReference type="NCBI Taxonomy" id="1912855"/>
    <lineage>
        <taxon>Bacteria</taxon>
        <taxon>Bacillati</taxon>
        <taxon>Bacillota</taxon>
        <taxon>Clostridia</taxon>
        <taxon>Lachnospirales</taxon>
        <taxon>Lachnospiraceae</taxon>
        <taxon>Faecalimonas</taxon>
    </lineage>
</organism>
<feature type="transmembrane region" description="Helical" evidence="2">
    <location>
        <begin position="97"/>
        <end position="117"/>
    </location>
</feature>
<keyword evidence="2" id="KW-0812">Transmembrane</keyword>
<dbReference type="Pfam" id="PF13240">
    <property type="entry name" value="Zn_Ribbon_1"/>
    <property type="match status" value="1"/>
</dbReference>
<dbReference type="InterPro" id="IPR025328">
    <property type="entry name" value="DUF4234"/>
</dbReference>
<dbReference type="AlphaFoldDB" id="A0A4R3JMW5"/>
<dbReference type="EMBL" id="SLZV01000014">
    <property type="protein sequence ID" value="TCS67786.1"/>
    <property type="molecule type" value="Genomic_DNA"/>
</dbReference>
<gene>
    <name evidence="6" type="ORF">EDD74_11418</name>
    <name evidence="5" type="ORF">FAEUMB_11700</name>
</gene>
<evidence type="ECO:0000313" key="6">
    <source>
        <dbReference type="EMBL" id="TCS67786.1"/>
    </source>
</evidence>
<feature type="compositionally biased region" description="Polar residues" evidence="1">
    <location>
        <begin position="32"/>
        <end position="56"/>
    </location>
</feature>
<dbReference type="RefSeq" id="WP_008976739.1">
    <property type="nucleotide sequence ID" value="NZ_BHEO01000005.1"/>
</dbReference>